<accession>A0ABS4SK22</accession>
<protein>
    <submittedName>
        <fullName evidence="2">Uroporphyrinogen-III synthase</fullName>
        <ecNumber evidence="2">4.2.1.75</ecNumber>
    </submittedName>
</protein>
<dbReference type="InterPro" id="IPR003754">
    <property type="entry name" value="4pyrrol_synth_uPrphyn_synth"/>
</dbReference>
<name>A0ABS4SK22_9PROT</name>
<feature type="domain" description="Tetrapyrrole biosynthesis uroporphyrinogen III synthase" evidence="1">
    <location>
        <begin position="21"/>
        <end position="254"/>
    </location>
</feature>
<dbReference type="RefSeq" id="WP_209766772.1">
    <property type="nucleotide sequence ID" value="NZ_JAGINP010000008.1"/>
</dbReference>
<dbReference type="PANTHER" id="PTHR40082:SF1">
    <property type="entry name" value="BLR5956 PROTEIN"/>
    <property type="match status" value="1"/>
</dbReference>
<dbReference type="InterPro" id="IPR036108">
    <property type="entry name" value="4pyrrol_syn_uPrphyn_synt_sf"/>
</dbReference>
<evidence type="ECO:0000313" key="3">
    <source>
        <dbReference type="Proteomes" id="UP000781958"/>
    </source>
</evidence>
<dbReference type="Pfam" id="PF02602">
    <property type="entry name" value="HEM4"/>
    <property type="match status" value="1"/>
</dbReference>
<gene>
    <name evidence="2" type="ORF">J2851_002699</name>
</gene>
<dbReference type="CDD" id="cd06578">
    <property type="entry name" value="HemD"/>
    <property type="match status" value="1"/>
</dbReference>
<dbReference type="EMBL" id="JAGINP010000008">
    <property type="protein sequence ID" value="MBP2292918.1"/>
    <property type="molecule type" value="Genomic_DNA"/>
</dbReference>
<keyword evidence="3" id="KW-1185">Reference proteome</keyword>
<comment type="caution">
    <text evidence="2">The sequence shown here is derived from an EMBL/GenBank/DDBJ whole genome shotgun (WGS) entry which is preliminary data.</text>
</comment>
<organism evidence="2 3">
    <name type="scientific">Azospirillum rugosum</name>
    <dbReference type="NCBI Taxonomy" id="416170"/>
    <lineage>
        <taxon>Bacteria</taxon>
        <taxon>Pseudomonadati</taxon>
        <taxon>Pseudomonadota</taxon>
        <taxon>Alphaproteobacteria</taxon>
        <taxon>Rhodospirillales</taxon>
        <taxon>Azospirillaceae</taxon>
        <taxon>Azospirillum</taxon>
    </lineage>
</organism>
<reference evidence="2 3" key="1">
    <citation type="submission" date="2021-03" db="EMBL/GenBank/DDBJ databases">
        <title>Genomic Encyclopedia of Type Strains, Phase III (KMG-III): the genomes of soil and plant-associated and newly described type strains.</title>
        <authorList>
            <person name="Whitman W."/>
        </authorList>
    </citation>
    <scope>NUCLEOTIDE SEQUENCE [LARGE SCALE GENOMIC DNA]</scope>
    <source>
        <strain evidence="2 3">IMMIB AFH-6</strain>
    </source>
</reference>
<dbReference type="EC" id="4.2.1.75" evidence="2"/>
<dbReference type="Proteomes" id="UP000781958">
    <property type="component" value="Unassembled WGS sequence"/>
</dbReference>
<dbReference type="PANTHER" id="PTHR40082">
    <property type="entry name" value="BLR5956 PROTEIN"/>
    <property type="match status" value="1"/>
</dbReference>
<evidence type="ECO:0000259" key="1">
    <source>
        <dbReference type="Pfam" id="PF02602"/>
    </source>
</evidence>
<dbReference type="InterPro" id="IPR039793">
    <property type="entry name" value="UROS/Hem4"/>
</dbReference>
<dbReference type="SUPFAM" id="SSF69618">
    <property type="entry name" value="HemD-like"/>
    <property type="match status" value="1"/>
</dbReference>
<dbReference type="GO" id="GO:0004852">
    <property type="term" value="F:uroporphyrinogen-III synthase activity"/>
    <property type="evidence" value="ECO:0007669"/>
    <property type="project" value="UniProtKB-EC"/>
</dbReference>
<dbReference type="Gene3D" id="3.40.50.10090">
    <property type="match status" value="2"/>
</dbReference>
<evidence type="ECO:0000313" key="2">
    <source>
        <dbReference type="EMBL" id="MBP2292918.1"/>
    </source>
</evidence>
<proteinExistence type="predicted"/>
<keyword evidence="2" id="KW-0456">Lyase</keyword>
<sequence length="272" mass="29221">MSGDLAGRRVLVPESRELDLFASMLEAHGAEAVRCPLVAMRDVEDPAPVEAWLRRLAEGRFDDLILLTGEGLRRLMPIAKRMGIDGRVVEAIGRLRTVTRGPKPVRALRELGLSAQVTAPAPTTAGVIEALAGLDLAGRTVGVQLYPDNPNQPLLDAIRAAGAVPDPVLPYRYASDVDTDRVEAAIREMADGRIDVVAFTSSPQVRRFQDVAKARALEEQLRSGLSRTRIAAVGPVVADAVEAAGAQVWVAPESSFHMKPLVNAIRGEFRAA</sequence>